<dbReference type="NCBIfam" id="TIGR02532">
    <property type="entry name" value="IV_pilin_GFxxxE"/>
    <property type="match status" value="1"/>
</dbReference>
<dbReference type="InterPro" id="IPR012902">
    <property type="entry name" value="N_methyl_site"/>
</dbReference>
<dbReference type="GO" id="GO:0009289">
    <property type="term" value="C:pilus"/>
    <property type="evidence" value="ECO:0007669"/>
    <property type="project" value="InterPro"/>
</dbReference>
<comment type="similarity">
    <text evidence="1 3">Belongs to the N-Me-Phe pilin family.</text>
</comment>
<dbReference type="GO" id="GO:0007155">
    <property type="term" value="P:cell adhesion"/>
    <property type="evidence" value="ECO:0007669"/>
    <property type="project" value="InterPro"/>
</dbReference>
<keyword evidence="4" id="KW-0472">Membrane</keyword>
<evidence type="ECO:0000256" key="2">
    <source>
        <dbReference type="ARBA" id="ARBA00022481"/>
    </source>
</evidence>
<evidence type="ECO:0000256" key="4">
    <source>
        <dbReference type="SAM" id="Phobius"/>
    </source>
</evidence>
<keyword evidence="6" id="KW-1185">Reference proteome</keyword>
<sequence length="157" mass="16144">MKSIQKGFTLIELMIVVAIIGILAAVAIPAYQDYIARSQVSEAVSLTSAVKGSMAEAFQNTAVRPGLGEVGAVTSGKYVAGMTVVEITTNRWAVVATMKTAGVNANIAGATFATATYDGGQHWTCGSVAVENDGATAFTGASDNTTVNNQYLPSSCK</sequence>
<dbReference type="Proteomes" id="UP000000238">
    <property type="component" value="Chromosome"/>
</dbReference>
<dbReference type="EMBL" id="CP000155">
    <property type="protein sequence ID" value="ABC31951.1"/>
    <property type="molecule type" value="Genomic_DNA"/>
</dbReference>
<dbReference type="PANTHER" id="PTHR30093:SF34">
    <property type="entry name" value="PREPILIN PEPTIDASE-DEPENDENT PROTEIN D"/>
    <property type="match status" value="1"/>
</dbReference>
<name>Q2SBM3_HAHCH</name>
<organism evidence="5 6">
    <name type="scientific">Hahella chejuensis (strain KCTC 2396)</name>
    <dbReference type="NCBI Taxonomy" id="349521"/>
    <lineage>
        <taxon>Bacteria</taxon>
        <taxon>Pseudomonadati</taxon>
        <taxon>Pseudomonadota</taxon>
        <taxon>Gammaproteobacteria</taxon>
        <taxon>Oceanospirillales</taxon>
        <taxon>Hahellaceae</taxon>
        <taxon>Hahella</taxon>
    </lineage>
</organism>
<reference evidence="5 6" key="1">
    <citation type="journal article" date="2005" name="Nucleic Acids Res.">
        <title>Genomic blueprint of Hahella chejuensis, a marine microbe producing an algicidal agent.</title>
        <authorList>
            <person name="Jeong H."/>
            <person name="Yim J.H."/>
            <person name="Lee C."/>
            <person name="Choi S.-H."/>
            <person name="Park Y.K."/>
            <person name="Yoon S.H."/>
            <person name="Hur C.-G."/>
            <person name="Kang H.-Y."/>
            <person name="Kim D."/>
            <person name="Lee H.H."/>
            <person name="Park K.H."/>
            <person name="Park S.-H."/>
            <person name="Park H.-S."/>
            <person name="Lee H.K."/>
            <person name="Oh T.K."/>
            <person name="Kim J.F."/>
        </authorList>
    </citation>
    <scope>NUCLEOTIDE SEQUENCE [LARGE SCALE GENOMIC DNA]</scope>
    <source>
        <strain evidence="5 6">KCTC 2396</strain>
    </source>
</reference>
<keyword evidence="4" id="KW-0812">Transmembrane</keyword>
<gene>
    <name evidence="5" type="ordered locus">HCH_05277</name>
</gene>
<dbReference type="InterPro" id="IPR001082">
    <property type="entry name" value="Pilin"/>
</dbReference>
<keyword evidence="4" id="KW-1133">Transmembrane helix</keyword>
<dbReference type="RefSeq" id="WP_011399015.1">
    <property type="nucleotide sequence ID" value="NC_007645.1"/>
</dbReference>
<dbReference type="PROSITE" id="PS00409">
    <property type="entry name" value="PROKAR_NTER_METHYL"/>
    <property type="match status" value="1"/>
</dbReference>
<evidence type="ECO:0000313" key="5">
    <source>
        <dbReference type="EMBL" id="ABC31951.1"/>
    </source>
</evidence>
<dbReference type="InterPro" id="IPR045584">
    <property type="entry name" value="Pilin-like"/>
</dbReference>
<dbReference type="AlphaFoldDB" id="Q2SBM3"/>
<dbReference type="HOGENOM" id="CLU_091705_4_0_6"/>
<dbReference type="Pfam" id="PF00114">
    <property type="entry name" value="Pilin"/>
    <property type="match status" value="1"/>
</dbReference>
<dbReference type="SUPFAM" id="SSF54523">
    <property type="entry name" value="Pili subunits"/>
    <property type="match status" value="1"/>
</dbReference>
<dbReference type="Gene3D" id="3.30.700.10">
    <property type="entry name" value="Glycoprotein, Type 4 Pilin"/>
    <property type="match status" value="1"/>
</dbReference>
<evidence type="ECO:0000256" key="1">
    <source>
        <dbReference type="ARBA" id="ARBA00005233"/>
    </source>
</evidence>
<proteinExistence type="inferred from homology"/>
<protein>
    <submittedName>
        <fullName evidence="5">Tfp pilus assembly protein, major pilin PilA</fullName>
    </submittedName>
</protein>
<feature type="transmembrane region" description="Helical" evidence="4">
    <location>
        <begin position="7"/>
        <end position="31"/>
    </location>
</feature>
<dbReference type="STRING" id="349521.HCH_05277"/>
<dbReference type="Pfam" id="PF07963">
    <property type="entry name" value="N_methyl"/>
    <property type="match status" value="1"/>
</dbReference>
<dbReference type="KEGG" id="hch:HCH_05277"/>
<dbReference type="OrthoDB" id="5918848at2"/>
<evidence type="ECO:0000313" key="6">
    <source>
        <dbReference type="Proteomes" id="UP000000238"/>
    </source>
</evidence>
<keyword evidence="2" id="KW-0488">Methylation</keyword>
<evidence type="ECO:0000256" key="3">
    <source>
        <dbReference type="RuleBase" id="RU000389"/>
    </source>
</evidence>
<accession>Q2SBM3</accession>
<keyword evidence="3" id="KW-0281">Fimbrium</keyword>
<dbReference type="eggNOG" id="COG4969">
    <property type="taxonomic scope" value="Bacteria"/>
</dbReference>
<dbReference type="PANTHER" id="PTHR30093">
    <property type="entry name" value="GENERAL SECRETION PATHWAY PROTEIN G"/>
    <property type="match status" value="1"/>
</dbReference>